<reference evidence="1 2" key="1">
    <citation type="journal article" date="2018" name="Mol. Genet. Genomics">
        <title>The red deer Cervus elaphus genome CerEla1.0: sequencing, annotating, genes, and chromosomes.</title>
        <authorList>
            <person name="Bana N.A."/>
            <person name="Nyiri A."/>
            <person name="Nagy J."/>
            <person name="Frank K."/>
            <person name="Nagy T."/>
            <person name="Steger V."/>
            <person name="Schiller M."/>
            <person name="Lakatos P."/>
            <person name="Sugar L."/>
            <person name="Horn P."/>
            <person name="Barta E."/>
            <person name="Orosz L."/>
        </authorList>
    </citation>
    <scope>NUCLEOTIDE SEQUENCE [LARGE SCALE GENOMIC DNA]</scope>
    <source>
        <strain evidence="1">Hungarian</strain>
    </source>
</reference>
<gene>
    <name evidence="1" type="ORF">Celaphus_00009593</name>
</gene>
<dbReference type="EMBL" id="MKHE01000034">
    <property type="protein sequence ID" value="OWJ99560.1"/>
    <property type="molecule type" value="Genomic_DNA"/>
</dbReference>
<dbReference type="OrthoDB" id="9836939at2759"/>
<accession>A0A212C0N7</accession>
<name>A0A212C0N7_CEREH</name>
<dbReference type="Proteomes" id="UP000242450">
    <property type="component" value="Chromosome X"/>
</dbReference>
<proteinExistence type="predicted"/>
<evidence type="ECO:0000313" key="1">
    <source>
        <dbReference type="EMBL" id="OWJ99560.1"/>
    </source>
</evidence>
<keyword evidence="2" id="KW-1185">Reference proteome</keyword>
<protein>
    <submittedName>
        <fullName evidence="1">Uncharacterized protein</fullName>
    </submittedName>
</protein>
<organism evidence="1 2">
    <name type="scientific">Cervus elaphus hippelaphus</name>
    <name type="common">European red deer</name>
    <dbReference type="NCBI Taxonomy" id="46360"/>
    <lineage>
        <taxon>Eukaryota</taxon>
        <taxon>Metazoa</taxon>
        <taxon>Chordata</taxon>
        <taxon>Craniata</taxon>
        <taxon>Vertebrata</taxon>
        <taxon>Euteleostomi</taxon>
        <taxon>Mammalia</taxon>
        <taxon>Eutheria</taxon>
        <taxon>Laurasiatheria</taxon>
        <taxon>Artiodactyla</taxon>
        <taxon>Ruminantia</taxon>
        <taxon>Pecora</taxon>
        <taxon>Cervidae</taxon>
        <taxon>Cervinae</taxon>
        <taxon>Cervus</taxon>
    </lineage>
</organism>
<dbReference type="AlphaFoldDB" id="A0A212C0N7"/>
<sequence length="78" mass="8486">MTALAKPHCLLQPIPGRAGKYIFQVDIPKHLIPFGQEACPDWALETKCCSGLSESLRDFDLYEMTVSPLVLALLGLGG</sequence>
<comment type="caution">
    <text evidence="1">The sequence shown here is derived from an EMBL/GenBank/DDBJ whole genome shotgun (WGS) entry which is preliminary data.</text>
</comment>
<evidence type="ECO:0000313" key="2">
    <source>
        <dbReference type="Proteomes" id="UP000242450"/>
    </source>
</evidence>